<comment type="subcellular location">
    <subcellularLocation>
        <location evidence="1 7">Secreted</location>
        <location evidence="1 7">Cell wall</location>
    </subcellularLocation>
</comment>
<evidence type="ECO:0000313" key="9">
    <source>
        <dbReference type="Proteomes" id="UP000467700"/>
    </source>
</evidence>
<feature type="signal peptide" evidence="7">
    <location>
        <begin position="1"/>
        <end position="19"/>
    </location>
</feature>
<reference evidence="8 9" key="1">
    <citation type="submission" date="2020-01" db="EMBL/GenBank/DDBJ databases">
        <authorList>
            <person name="Gupta K D."/>
        </authorList>
    </citation>
    <scope>NUCLEOTIDE SEQUENCE [LARGE SCALE GENOMIC DNA]</scope>
</reference>
<keyword evidence="3 7" id="KW-0134">Cell wall</keyword>
<dbReference type="SMART" id="SM00075">
    <property type="entry name" value="HYDRO"/>
    <property type="match status" value="1"/>
</dbReference>
<dbReference type="Pfam" id="PF01185">
    <property type="entry name" value="Hydrophobin"/>
    <property type="match status" value="1"/>
</dbReference>
<dbReference type="EMBL" id="CACVBS010000097">
    <property type="protein sequence ID" value="CAA7270827.1"/>
    <property type="molecule type" value="Genomic_DNA"/>
</dbReference>
<dbReference type="OrthoDB" id="4225815at2759"/>
<dbReference type="CDD" id="cd23507">
    <property type="entry name" value="hydrophobin_I"/>
    <property type="match status" value="1"/>
</dbReference>
<dbReference type="AlphaFoldDB" id="A0A8S0WTE3"/>
<keyword evidence="6 7" id="KW-1015">Disulfide bond</keyword>
<keyword evidence="4 7" id="KW-0964">Secreted</keyword>
<protein>
    <recommendedName>
        <fullName evidence="7">Hydrophobin</fullName>
    </recommendedName>
</protein>
<evidence type="ECO:0000256" key="3">
    <source>
        <dbReference type="ARBA" id="ARBA00022512"/>
    </source>
</evidence>
<feature type="chain" id="PRO_5035958733" description="Hydrophobin" evidence="7">
    <location>
        <begin position="20"/>
        <end position="109"/>
    </location>
</feature>
<evidence type="ECO:0000256" key="7">
    <source>
        <dbReference type="RuleBase" id="RU365009"/>
    </source>
</evidence>
<evidence type="ECO:0000313" key="8">
    <source>
        <dbReference type="EMBL" id="CAA7270827.1"/>
    </source>
</evidence>
<comment type="similarity">
    <text evidence="2 7">Belongs to the fungal hydrophobin family.</text>
</comment>
<evidence type="ECO:0000256" key="5">
    <source>
        <dbReference type="ARBA" id="ARBA00022729"/>
    </source>
</evidence>
<comment type="caution">
    <text evidence="8">The sequence shown here is derived from an EMBL/GenBank/DDBJ whole genome shotgun (WGS) entry which is preliminary data.</text>
</comment>
<dbReference type="Proteomes" id="UP000467700">
    <property type="component" value="Unassembled WGS sequence"/>
</dbReference>
<dbReference type="GO" id="GO:0005199">
    <property type="term" value="F:structural constituent of cell wall"/>
    <property type="evidence" value="ECO:0007669"/>
    <property type="project" value="InterPro"/>
</dbReference>
<dbReference type="InterPro" id="IPR019778">
    <property type="entry name" value="Class_I_Hydrophobin_CS"/>
</dbReference>
<proteinExistence type="inferred from homology"/>
<sequence>MFPNVGLLITAAIASSVAAIDSSCNTGPIQCCDAIATPSSATATNALSLVGVAVSGVNALVGVECSPITVIGVGSGASCSTTPVCCEKTFDTQLSLYQVVGVNCSPITI</sequence>
<gene>
    <name evidence="8" type="ORF">AAE3_LOCUS13048</name>
</gene>
<dbReference type="InterPro" id="IPR001338">
    <property type="entry name" value="Class_I_Hydrophobin"/>
</dbReference>
<keyword evidence="5 7" id="KW-0732">Signal</keyword>
<dbReference type="PROSITE" id="PS00956">
    <property type="entry name" value="HYDROPHOBIN"/>
    <property type="match status" value="1"/>
</dbReference>
<dbReference type="GO" id="GO:0009277">
    <property type="term" value="C:fungal-type cell wall"/>
    <property type="evidence" value="ECO:0007669"/>
    <property type="project" value="InterPro"/>
</dbReference>
<evidence type="ECO:0000256" key="2">
    <source>
        <dbReference type="ARBA" id="ARBA00010446"/>
    </source>
</evidence>
<evidence type="ECO:0000256" key="6">
    <source>
        <dbReference type="ARBA" id="ARBA00023157"/>
    </source>
</evidence>
<evidence type="ECO:0000256" key="1">
    <source>
        <dbReference type="ARBA" id="ARBA00004191"/>
    </source>
</evidence>
<accession>A0A8S0WTE3</accession>
<organism evidence="8 9">
    <name type="scientific">Cyclocybe aegerita</name>
    <name type="common">Black poplar mushroom</name>
    <name type="synonym">Agrocybe aegerita</name>
    <dbReference type="NCBI Taxonomy" id="1973307"/>
    <lineage>
        <taxon>Eukaryota</taxon>
        <taxon>Fungi</taxon>
        <taxon>Dikarya</taxon>
        <taxon>Basidiomycota</taxon>
        <taxon>Agaricomycotina</taxon>
        <taxon>Agaricomycetes</taxon>
        <taxon>Agaricomycetidae</taxon>
        <taxon>Agaricales</taxon>
        <taxon>Agaricineae</taxon>
        <taxon>Bolbitiaceae</taxon>
        <taxon>Cyclocybe</taxon>
    </lineage>
</organism>
<keyword evidence="9" id="KW-1185">Reference proteome</keyword>
<evidence type="ECO:0000256" key="4">
    <source>
        <dbReference type="ARBA" id="ARBA00022525"/>
    </source>
</evidence>
<name>A0A8S0WTE3_CYCAE</name>